<dbReference type="EMBL" id="JACEFO010000825">
    <property type="protein sequence ID" value="KAF8755808.1"/>
    <property type="molecule type" value="Genomic_DNA"/>
</dbReference>
<comment type="caution">
    <text evidence="2">The sequence shown here is derived from an EMBL/GenBank/DDBJ whole genome shotgun (WGS) entry which is preliminary data.</text>
</comment>
<dbReference type="AlphaFoldDB" id="A0A835KLK4"/>
<protein>
    <submittedName>
        <fullName evidence="2">Uncharacterized protein</fullName>
    </submittedName>
</protein>
<dbReference type="PANTHER" id="PTHR38371">
    <property type="entry name" value="RHO GTPASE-ACTIVATING PROTEIN"/>
    <property type="match status" value="1"/>
</dbReference>
<proteinExistence type="predicted"/>
<name>A0A835KLK4_9POAL</name>
<gene>
    <name evidence="2" type="ORF">HU200_011280</name>
</gene>
<feature type="compositionally biased region" description="Basic and acidic residues" evidence="1">
    <location>
        <begin position="20"/>
        <end position="32"/>
    </location>
</feature>
<organism evidence="2 3">
    <name type="scientific">Digitaria exilis</name>
    <dbReference type="NCBI Taxonomy" id="1010633"/>
    <lineage>
        <taxon>Eukaryota</taxon>
        <taxon>Viridiplantae</taxon>
        <taxon>Streptophyta</taxon>
        <taxon>Embryophyta</taxon>
        <taxon>Tracheophyta</taxon>
        <taxon>Spermatophyta</taxon>
        <taxon>Magnoliopsida</taxon>
        <taxon>Liliopsida</taxon>
        <taxon>Poales</taxon>
        <taxon>Poaceae</taxon>
        <taxon>PACMAD clade</taxon>
        <taxon>Panicoideae</taxon>
        <taxon>Panicodae</taxon>
        <taxon>Paniceae</taxon>
        <taxon>Anthephorinae</taxon>
        <taxon>Digitaria</taxon>
    </lineage>
</organism>
<evidence type="ECO:0000313" key="3">
    <source>
        <dbReference type="Proteomes" id="UP000636709"/>
    </source>
</evidence>
<keyword evidence="3" id="KW-1185">Reference proteome</keyword>
<evidence type="ECO:0000256" key="1">
    <source>
        <dbReference type="SAM" id="MobiDB-lite"/>
    </source>
</evidence>
<feature type="region of interest" description="Disordered" evidence="1">
    <location>
        <begin position="1"/>
        <end position="149"/>
    </location>
</feature>
<feature type="compositionally biased region" description="Acidic residues" evidence="1">
    <location>
        <begin position="1"/>
        <end position="13"/>
    </location>
</feature>
<dbReference type="Proteomes" id="UP000636709">
    <property type="component" value="Unassembled WGS sequence"/>
</dbReference>
<feature type="compositionally biased region" description="Basic and acidic residues" evidence="1">
    <location>
        <begin position="56"/>
        <end position="69"/>
    </location>
</feature>
<feature type="compositionally biased region" description="Basic residues" evidence="1">
    <location>
        <begin position="104"/>
        <end position="119"/>
    </location>
</feature>
<feature type="region of interest" description="Disordered" evidence="1">
    <location>
        <begin position="162"/>
        <end position="224"/>
    </location>
</feature>
<feature type="compositionally biased region" description="Acidic residues" evidence="1">
    <location>
        <begin position="207"/>
        <end position="224"/>
    </location>
</feature>
<dbReference type="PANTHER" id="PTHR38371:SF1">
    <property type="entry name" value="RHO GTPASE-ACTIVATING PROTEIN"/>
    <property type="match status" value="1"/>
</dbReference>
<accession>A0A835KLK4</accession>
<reference evidence="2" key="1">
    <citation type="submission" date="2020-07" db="EMBL/GenBank/DDBJ databases">
        <title>Genome sequence and genetic diversity analysis of an under-domesticated orphan crop, white fonio (Digitaria exilis).</title>
        <authorList>
            <person name="Bennetzen J.L."/>
            <person name="Chen S."/>
            <person name="Ma X."/>
            <person name="Wang X."/>
            <person name="Yssel A.E.J."/>
            <person name="Chaluvadi S.R."/>
            <person name="Johnson M."/>
            <person name="Gangashetty P."/>
            <person name="Hamidou F."/>
            <person name="Sanogo M.D."/>
            <person name="Zwaenepoel A."/>
            <person name="Wallace J."/>
            <person name="Van De Peer Y."/>
            <person name="Van Deynze A."/>
        </authorList>
    </citation>
    <scope>NUCLEOTIDE SEQUENCE</scope>
    <source>
        <tissue evidence="2">Leaves</tissue>
    </source>
</reference>
<sequence>MGFESDDDEEEEPQPPAGGREAERARVHEAPDRPSSSLGIGIDDDDDAEPEIPSRGLREEEQAARRYEAPDPPSFSVCSDDDVEMTFFALGGGKPPSPRPGASRFRRLRKGPSLHRNQTRRYDFGIEDDDFLRGGQHHEQPRPQAVPHYVSVDEEDDDFFLAGEKLNPDPLPPSTRLKRLQRGPPSKEPKMSMTPEVIGKGALDVGSLEDEIEDFTDDDGPGRG</sequence>
<evidence type="ECO:0000313" key="2">
    <source>
        <dbReference type="EMBL" id="KAF8755808.1"/>
    </source>
</evidence>